<dbReference type="Proteomes" id="UP000240971">
    <property type="component" value="Unassembled WGS sequence"/>
</dbReference>
<dbReference type="OrthoDB" id="9805336at2"/>
<feature type="signal peptide" evidence="1">
    <location>
        <begin position="1"/>
        <end position="19"/>
    </location>
</feature>
<protein>
    <recommendedName>
        <fullName evidence="2">DUF5723 domain-containing protein</fullName>
    </recommendedName>
</protein>
<dbReference type="Pfam" id="PF18990">
    <property type="entry name" value="DUF5723"/>
    <property type="match status" value="1"/>
</dbReference>
<dbReference type="InterPro" id="IPR043781">
    <property type="entry name" value="DUF5723"/>
</dbReference>
<reference evidence="3 4" key="1">
    <citation type="submission" date="2018-03" db="EMBL/GenBank/DDBJ databases">
        <title>Genomic Encyclopedia of Archaeal and Bacterial Type Strains, Phase II (KMG-II): from individual species to whole genera.</title>
        <authorList>
            <person name="Goeker M."/>
        </authorList>
    </citation>
    <scope>NUCLEOTIDE SEQUENCE [LARGE SCALE GENOMIC DNA]</scope>
    <source>
        <strain evidence="3 4">DSM 24859</strain>
    </source>
</reference>
<organism evidence="3 4">
    <name type="scientific">Chitinophaga niastensis</name>
    <dbReference type="NCBI Taxonomy" id="536980"/>
    <lineage>
        <taxon>Bacteria</taxon>
        <taxon>Pseudomonadati</taxon>
        <taxon>Bacteroidota</taxon>
        <taxon>Chitinophagia</taxon>
        <taxon>Chitinophagales</taxon>
        <taxon>Chitinophagaceae</taxon>
        <taxon>Chitinophaga</taxon>
    </lineage>
</organism>
<feature type="chain" id="PRO_5015200854" description="DUF5723 domain-containing protein" evidence="1">
    <location>
        <begin position="20"/>
        <end position="461"/>
    </location>
</feature>
<feature type="domain" description="DUF5723" evidence="2">
    <location>
        <begin position="40"/>
        <end position="432"/>
    </location>
</feature>
<keyword evidence="1" id="KW-0732">Signal</keyword>
<keyword evidence="4" id="KW-1185">Reference proteome</keyword>
<evidence type="ECO:0000313" key="3">
    <source>
        <dbReference type="EMBL" id="PSL50130.1"/>
    </source>
</evidence>
<name>A0A2P8HV87_CHINA</name>
<sequence length="461" mass="50057">MKRISTFLLLSCGTLSLHAQDFPGFRTSNYAGVNSVYSNPANIANSRYSWDVNLVAVNVGISNNQLKYKLGDVGSSFNGDTIRNQLFGQSTGLTKALVNASVHLPSFMFNVKKFTFAVSTRVRAVANVTDLNGKLADKVMNSFSGTDVSLPYNIASNDNMRVAVNAWAEYGVSAAREVISAGPHFLKAGVTLKYLSGAGNGSMNIDKLHATMDVDKVKQDAYLTNASGRIGMNFSGINLSDFNASDAMHATGHGFGADLGMVYEYRPANESGSGKYKFRFGLSLVDFGKIRYQRDMLRSGAFEIGIPAGQQFSLKNLDGVKLDNYKSELSKYPYFTPSADNNKSTYSVSLPTTLQLDGDYHIHHFFYVNMGVQLALTSGNNKPYNTQYYSGFSVTPRYDGKVFGCFLPISYNALSKLNAGASFRVGPLFVGSGSVLSALFGSSHQLDGFIGFRVGGLQQRK</sequence>
<evidence type="ECO:0000259" key="2">
    <source>
        <dbReference type="Pfam" id="PF18990"/>
    </source>
</evidence>
<dbReference type="AlphaFoldDB" id="A0A2P8HV87"/>
<accession>A0A2P8HV87</accession>
<dbReference type="RefSeq" id="WP_106527303.1">
    <property type="nucleotide sequence ID" value="NZ_PYAW01000001.1"/>
</dbReference>
<evidence type="ECO:0000256" key="1">
    <source>
        <dbReference type="SAM" id="SignalP"/>
    </source>
</evidence>
<comment type="caution">
    <text evidence="3">The sequence shown here is derived from an EMBL/GenBank/DDBJ whole genome shotgun (WGS) entry which is preliminary data.</text>
</comment>
<evidence type="ECO:0000313" key="4">
    <source>
        <dbReference type="Proteomes" id="UP000240971"/>
    </source>
</evidence>
<proteinExistence type="predicted"/>
<gene>
    <name evidence="3" type="ORF">CLV51_1011474</name>
</gene>
<dbReference type="EMBL" id="PYAW01000001">
    <property type="protein sequence ID" value="PSL50130.1"/>
    <property type="molecule type" value="Genomic_DNA"/>
</dbReference>